<dbReference type="PROSITE" id="PS50012">
    <property type="entry name" value="RCC1_3"/>
    <property type="match status" value="1"/>
</dbReference>
<accession>A0A0P1BD07</accession>
<feature type="coiled-coil region" evidence="2">
    <location>
        <begin position="106"/>
        <end position="133"/>
    </location>
</feature>
<dbReference type="SUPFAM" id="SSF50985">
    <property type="entry name" value="RCC1/BLIP-II"/>
    <property type="match status" value="1"/>
</dbReference>
<dbReference type="InterPro" id="IPR009091">
    <property type="entry name" value="RCC1/BLIP-II"/>
</dbReference>
<name>A0A0P1BD07_9BASI</name>
<feature type="compositionally biased region" description="Low complexity" evidence="3">
    <location>
        <begin position="154"/>
        <end position="172"/>
    </location>
</feature>
<proteinExistence type="predicted"/>
<dbReference type="GO" id="GO:0070131">
    <property type="term" value="P:positive regulation of mitochondrial translation"/>
    <property type="evidence" value="ECO:0007669"/>
    <property type="project" value="TreeGrafter"/>
</dbReference>
<keyword evidence="5" id="KW-1185">Reference proteome</keyword>
<dbReference type="STRING" id="401625.A0A0P1BD07"/>
<evidence type="ECO:0008006" key="6">
    <source>
        <dbReference type="Google" id="ProtNLM"/>
    </source>
</evidence>
<feature type="repeat" description="RCC1" evidence="1">
    <location>
        <begin position="139"/>
        <end position="228"/>
    </location>
</feature>
<organism evidence="4 5">
    <name type="scientific">Ceraceosorus bombacis</name>
    <dbReference type="NCBI Taxonomy" id="401625"/>
    <lineage>
        <taxon>Eukaryota</taxon>
        <taxon>Fungi</taxon>
        <taxon>Dikarya</taxon>
        <taxon>Basidiomycota</taxon>
        <taxon>Ustilaginomycotina</taxon>
        <taxon>Exobasidiomycetes</taxon>
        <taxon>Ceraceosorales</taxon>
        <taxon>Ceraceosoraceae</taxon>
        <taxon>Ceraceosorus</taxon>
    </lineage>
</organism>
<dbReference type="GO" id="GO:0005743">
    <property type="term" value="C:mitochondrial inner membrane"/>
    <property type="evidence" value="ECO:0007669"/>
    <property type="project" value="TreeGrafter"/>
</dbReference>
<keyword evidence="2" id="KW-0175">Coiled coil</keyword>
<reference evidence="4 5" key="1">
    <citation type="submission" date="2014-09" db="EMBL/GenBank/DDBJ databases">
        <authorList>
            <person name="Magalhaes I.L.F."/>
            <person name="Oliveira U."/>
            <person name="Santos F.R."/>
            <person name="Vidigal T.H.D.A."/>
            <person name="Brescovit A.D."/>
            <person name="Santos A.J."/>
        </authorList>
    </citation>
    <scope>NUCLEOTIDE SEQUENCE [LARGE SCALE GENOMIC DNA]</scope>
</reference>
<feature type="region of interest" description="Disordered" evidence="3">
    <location>
        <begin position="148"/>
        <end position="181"/>
    </location>
</feature>
<dbReference type="InterPro" id="IPR000408">
    <property type="entry name" value="Reg_chr_condens"/>
</dbReference>
<dbReference type="PANTHER" id="PTHR46337">
    <property type="entry name" value="RCC1-LIKE G EXCHANGING FACTOR-LIKE PROTEIN"/>
    <property type="match status" value="1"/>
</dbReference>
<dbReference type="EMBL" id="CCYA01000238">
    <property type="protein sequence ID" value="CEH14004.1"/>
    <property type="molecule type" value="Genomic_DNA"/>
</dbReference>
<dbReference type="Gene3D" id="2.130.10.30">
    <property type="entry name" value="Regulator of chromosome condensation 1/beta-lactamase-inhibitor protein II"/>
    <property type="match status" value="1"/>
</dbReference>
<sequence length="490" mass="53532">MSDDVGGGGAIVYRTLGAKPAFHPGLWSENSNARNETKTIEGHEARRLKHVRTRIATFGRNTHGQLGLGFTSHEATWGIVRGGYWGEGGVKLVKMGNAAGFIVTELDVLHEQELELEQELEQAQQQQQTEQEKRTSATHALFAFGNHTTGQLGLTDPSSPYSSSLASQTSQSGEPQMELYSAPRRVLFKRSDASEMNKRRGNESDTNEGMRVMDVAQGLDHTILLIERCGTGDQEQEVWVTGINTDGQLGLGSSDSSPRFLTRSFLRLETFWHASDPLMLIRASGDTSLAQSRSGRVWTWGNSEYAQAFGGEVQEAIRQPVEVTASVKDALREGLGPKEEGPKLGGSWAVMLDTWGRVFTTCFDDRDADAASKAQSQRLFAWGLDKSGKLGMGLAPRLDERDADALVEGPVDERIDEAKEVDLPPLRLAAALHQRRACSTTSELGRLSEQSDDQANRGPRILDIAAGAECTLLLIEDGLEEVGAWILPDE</sequence>
<dbReference type="OrthoDB" id="5370059at2759"/>
<evidence type="ECO:0000313" key="5">
    <source>
        <dbReference type="Proteomes" id="UP000054845"/>
    </source>
</evidence>
<dbReference type="PRINTS" id="PR00633">
    <property type="entry name" value="RCCNDNSATION"/>
</dbReference>
<dbReference type="GO" id="GO:0005085">
    <property type="term" value="F:guanyl-nucleotide exchange factor activity"/>
    <property type="evidence" value="ECO:0007669"/>
    <property type="project" value="TreeGrafter"/>
</dbReference>
<dbReference type="GO" id="GO:0019843">
    <property type="term" value="F:rRNA binding"/>
    <property type="evidence" value="ECO:0007669"/>
    <property type="project" value="TreeGrafter"/>
</dbReference>
<evidence type="ECO:0000256" key="1">
    <source>
        <dbReference type="PROSITE-ProRule" id="PRU00235"/>
    </source>
</evidence>
<evidence type="ECO:0000313" key="4">
    <source>
        <dbReference type="EMBL" id="CEH14004.1"/>
    </source>
</evidence>
<dbReference type="Proteomes" id="UP000054845">
    <property type="component" value="Unassembled WGS sequence"/>
</dbReference>
<evidence type="ECO:0000256" key="2">
    <source>
        <dbReference type="SAM" id="Coils"/>
    </source>
</evidence>
<protein>
    <recommendedName>
        <fullName evidence="6">FOG: RCC1 domain</fullName>
    </recommendedName>
</protein>
<dbReference type="PANTHER" id="PTHR46337:SF1">
    <property type="entry name" value="RCC1-LIKE G EXCHANGING FACTOR-LIKE PROTEIN"/>
    <property type="match status" value="1"/>
</dbReference>
<evidence type="ECO:0000256" key="3">
    <source>
        <dbReference type="SAM" id="MobiDB-lite"/>
    </source>
</evidence>
<dbReference type="AlphaFoldDB" id="A0A0P1BD07"/>
<dbReference type="InterPro" id="IPR053035">
    <property type="entry name" value="Mitochondrial_GEF_domain"/>
</dbReference>